<accession>F8N0N7</accession>
<dbReference type="GeneID" id="20823622"/>
<feature type="compositionally biased region" description="Low complexity" evidence="1">
    <location>
        <begin position="1"/>
        <end position="17"/>
    </location>
</feature>
<feature type="non-terminal residue" evidence="2">
    <location>
        <position position="1"/>
    </location>
</feature>
<dbReference type="Proteomes" id="UP000008065">
    <property type="component" value="Unassembled WGS sequence"/>
</dbReference>
<dbReference type="KEGG" id="nte:NEUTE1DRAFT118662"/>
<evidence type="ECO:0000313" key="3">
    <source>
        <dbReference type="Proteomes" id="UP000008065"/>
    </source>
</evidence>
<keyword evidence="3" id="KW-1185">Reference proteome</keyword>
<gene>
    <name evidence="2" type="ORF">NEUTE1DRAFT_118662</name>
</gene>
<feature type="region of interest" description="Disordered" evidence="1">
    <location>
        <begin position="1"/>
        <end position="25"/>
    </location>
</feature>
<sequence length="56" mass="5928">MGAGCPVPGVLGLGPANGHEDEAEGMSYCLQDSDSEEEEPCIEEPLKEHRSGYCFG</sequence>
<dbReference type="AlphaFoldDB" id="F8N0N7"/>
<dbReference type="VEuPathDB" id="FungiDB:NEUTE1DRAFT_118662"/>
<dbReference type="EMBL" id="GL891382">
    <property type="protein sequence ID" value="EGO52177.1"/>
    <property type="molecule type" value="Genomic_DNA"/>
</dbReference>
<reference evidence="3" key="1">
    <citation type="journal article" date="2011" name="Genetics">
        <title>Massive changes in genome architecture accompany the transition to self-fertility in the filamentous fungus Neurospora tetrasperma.</title>
        <authorList>
            <person name="Ellison C.E."/>
            <person name="Stajich J.E."/>
            <person name="Jacobson D.J."/>
            <person name="Natvig D.O."/>
            <person name="Lapidus A."/>
            <person name="Foster B."/>
            <person name="Aerts A."/>
            <person name="Riley R."/>
            <person name="Lindquist E.A."/>
            <person name="Grigoriev I.V."/>
            <person name="Taylor J.W."/>
        </authorList>
    </citation>
    <scope>NUCLEOTIDE SEQUENCE [LARGE SCALE GENOMIC DNA]</scope>
    <source>
        <strain evidence="3">FGSC 2508 / P0657</strain>
    </source>
</reference>
<evidence type="ECO:0000256" key="1">
    <source>
        <dbReference type="SAM" id="MobiDB-lite"/>
    </source>
</evidence>
<name>F8N0N7_NEUT8</name>
<dbReference type="RefSeq" id="XP_009855819.1">
    <property type="nucleotide sequence ID" value="XM_009857517.1"/>
</dbReference>
<organism evidence="2 3">
    <name type="scientific">Neurospora tetrasperma (strain FGSC 2508 / ATCC MYA-4615 / P0657)</name>
    <dbReference type="NCBI Taxonomy" id="510951"/>
    <lineage>
        <taxon>Eukaryota</taxon>
        <taxon>Fungi</taxon>
        <taxon>Dikarya</taxon>
        <taxon>Ascomycota</taxon>
        <taxon>Pezizomycotina</taxon>
        <taxon>Sordariomycetes</taxon>
        <taxon>Sordariomycetidae</taxon>
        <taxon>Sordariales</taxon>
        <taxon>Sordariaceae</taxon>
        <taxon>Neurospora</taxon>
    </lineage>
</organism>
<protein>
    <submittedName>
        <fullName evidence="2">Uncharacterized protein</fullName>
    </submittedName>
</protein>
<proteinExistence type="predicted"/>
<evidence type="ECO:0000313" key="2">
    <source>
        <dbReference type="EMBL" id="EGO52177.1"/>
    </source>
</evidence>
<dbReference type="HOGENOM" id="CLU_2923183_0_0_1"/>